<protein>
    <submittedName>
        <fullName evidence="1">Uncharacterized protein</fullName>
    </submittedName>
</protein>
<evidence type="ECO:0000313" key="2">
    <source>
        <dbReference type="Proteomes" id="UP000029383"/>
    </source>
</evidence>
<dbReference type="Proteomes" id="UP000029383">
    <property type="component" value="Unassembled WGS sequence"/>
</dbReference>
<sequence length="52" mass="6809">MRIICKKKPYRFEDKYWIFGFQNEWFEMFEDREFDVYIFQNRLYIRSEPVKQ</sequence>
<accession>A0A087RVW9</accession>
<dbReference type="AlphaFoldDB" id="A0A087RVW9"/>
<keyword evidence="2" id="KW-1185">Reference proteome</keyword>
<name>A0A087RVW9_9ARCH</name>
<organism evidence="1 2">
    <name type="scientific">Marine Group I thaumarchaeote SCGC RSA3</name>
    <dbReference type="NCBI Taxonomy" id="1503183"/>
    <lineage>
        <taxon>Archaea</taxon>
        <taxon>Nitrososphaerota</taxon>
        <taxon>Marine Group I</taxon>
    </lineage>
</organism>
<dbReference type="EMBL" id="JOTD01000053">
    <property type="protein sequence ID" value="KFM17623.1"/>
    <property type="molecule type" value="Genomic_DNA"/>
</dbReference>
<comment type="caution">
    <text evidence="1">The sequence shown here is derived from an EMBL/GenBank/DDBJ whole genome shotgun (WGS) entry which is preliminary data.</text>
</comment>
<reference evidence="1 2" key="1">
    <citation type="submission" date="2014-06" db="EMBL/GenBank/DDBJ databases">
        <authorList>
            <person name="Ngugi D.K."/>
            <person name="Blom J."/>
            <person name="Alam I."/>
            <person name="Rashid M."/>
            <person name="Baalawi W."/>
            <person name="Zhang G."/>
            <person name="Hikmawan T."/>
            <person name="Guan Y."/>
            <person name="Antunes A."/>
            <person name="Siam R."/>
            <person name="El-Dorry H."/>
            <person name="Bajic V."/>
            <person name="Stingl U."/>
        </authorList>
    </citation>
    <scope>NUCLEOTIDE SEQUENCE [LARGE SCALE GENOMIC DNA]</scope>
    <source>
        <strain evidence="1">SCGC RSA3</strain>
    </source>
</reference>
<proteinExistence type="predicted"/>
<gene>
    <name evidence="1" type="ORF">SCCGRSA3_01553</name>
</gene>
<evidence type="ECO:0000313" key="1">
    <source>
        <dbReference type="EMBL" id="KFM17623.1"/>
    </source>
</evidence>